<dbReference type="EMBL" id="JACLCP010000001">
    <property type="protein sequence ID" value="MBC2843643.1"/>
    <property type="molecule type" value="Genomic_DNA"/>
</dbReference>
<dbReference type="RefSeq" id="WP_185787365.1">
    <property type="nucleotide sequence ID" value="NZ_JACLCP010000001.1"/>
</dbReference>
<comment type="caution">
    <text evidence="1">The sequence shown here is derived from an EMBL/GenBank/DDBJ whole genome shotgun (WGS) entry which is preliminary data.</text>
</comment>
<sequence>MKFKNMLSFSLIAIVLSSCLGDKKGANIAEMNDNSFVNKNFKGNLLNYSKDMSACETMSTSDIASLYNVSESMIVFEDISKSDRRVPNSLPTCMFYLKDGASDFEWLRGSMNVQPEIGKNETAYDVAKAAGNGEEWEEAWAINKSISKSSEWIKNIGMAALWNDKSKELKIKFKGYTLNVYPLKNRLNKAETSKNRDYKSIAIAMVKASGFIN</sequence>
<proteinExistence type="predicted"/>
<organism evidence="1 2">
    <name type="scientific">Winogradskyella flava</name>
    <dbReference type="NCBI Taxonomy" id="1884876"/>
    <lineage>
        <taxon>Bacteria</taxon>
        <taxon>Pseudomonadati</taxon>
        <taxon>Bacteroidota</taxon>
        <taxon>Flavobacteriia</taxon>
        <taxon>Flavobacteriales</taxon>
        <taxon>Flavobacteriaceae</taxon>
        <taxon>Winogradskyella</taxon>
    </lineage>
</organism>
<dbReference type="Proteomes" id="UP000533900">
    <property type="component" value="Unassembled WGS sequence"/>
</dbReference>
<protein>
    <recommendedName>
        <fullName evidence="3">Lipoprotein</fullName>
    </recommendedName>
</protein>
<gene>
    <name evidence="1" type="ORF">H7F21_00935</name>
</gene>
<dbReference type="PROSITE" id="PS51257">
    <property type="entry name" value="PROKAR_LIPOPROTEIN"/>
    <property type="match status" value="1"/>
</dbReference>
<accession>A0A842IPA1</accession>
<evidence type="ECO:0000313" key="1">
    <source>
        <dbReference type="EMBL" id="MBC2843643.1"/>
    </source>
</evidence>
<dbReference type="AlphaFoldDB" id="A0A842IPA1"/>
<evidence type="ECO:0008006" key="3">
    <source>
        <dbReference type="Google" id="ProtNLM"/>
    </source>
</evidence>
<reference evidence="1" key="1">
    <citation type="submission" date="2020-08" db="EMBL/GenBank/DDBJ databases">
        <title>Winogradskyella ouciana sp. nov., isolated from the hadal seawater of the Mariana Trench.</title>
        <authorList>
            <person name="He X."/>
        </authorList>
    </citation>
    <scope>NUCLEOTIDE SEQUENCE [LARGE SCALE GENOMIC DNA]</scope>
    <source>
        <strain evidence="1">KCTC 52348</strain>
    </source>
</reference>
<evidence type="ECO:0000313" key="2">
    <source>
        <dbReference type="Proteomes" id="UP000533900"/>
    </source>
</evidence>
<name>A0A842IPA1_9FLAO</name>
<keyword evidence="2" id="KW-1185">Reference proteome</keyword>